<evidence type="ECO:0000313" key="4">
    <source>
        <dbReference type="Proteomes" id="UP000799118"/>
    </source>
</evidence>
<keyword evidence="2" id="KW-0472">Membrane</keyword>
<protein>
    <submittedName>
        <fullName evidence="3">Uncharacterized protein</fullName>
    </submittedName>
</protein>
<dbReference type="AlphaFoldDB" id="A0A6A4HYR4"/>
<feature type="region of interest" description="Disordered" evidence="1">
    <location>
        <begin position="1"/>
        <end position="31"/>
    </location>
</feature>
<reference evidence="3" key="1">
    <citation type="journal article" date="2019" name="Environ. Microbiol.">
        <title>Fungal ecological strategies reflected in gene transcription - a case study of two litter decomposers.</title>
        <authorList>
            <person name="Barbi F."/>
            <person name="Kohler A."/>
            <person name="Barry K."/>
            <person name="Baskaran P."/>
            <person name="Daum C."/>
            <person name="Fauchery L."/>
            <person name="Ihrmark K."/>
            <person name="Kuo A."/>
            <person name="LaButti K."/>
            <person name="Lipzen A."/>
            <person name="Morin E."/>
            <person name="Grigoriev I.V."/>
            <person name="Henrissat B."/>
            <person name="Lindahl B."/>
            <person name="Martin F."/>
        </authorList>
    </citation>
    <scope>NUCLEOTIDE SEQUENCE</scope>
    <source>
        <strain evidence="3">JB14</strain>
    </source>
</reference>
<keyword evidence="2" id="KW-0812">Transmembrane</keyword>
<accession>A0A6A4HYR4</accession>
<dbReference type="EMBL" id="ML769441">
    <property type="protein sequence ID" value="KAE9401894.1"/>
    <property type="molecule type" value="Genomic_DNA"/>
</dbReference>
<name>A0A6A4HYR4_9AGAR</name>
<evidence type="ECO:0000313" key="3">
    <source>
        <dbReference type="EMBL" id="KAE9401894.1"/>
    </source>
</evidence>
<evidence type="ECO:0000256" key="2">
    <source>
        <dbReference type="SAM" id="Phobius"/>
    </source>
</evidence>
<proteinExistence type="predicted"/>
<keyword evidence="4" id="KW-1185">Reference proteome</keyword>
<gene>
    <name evidence="3" type="ORF">BT96DRAFT_937625</name>
</gene>
<organism evidence="3 4">
    <name type="scientific">Gymnopus androsaceus JB14</name>
    <dbReference type="NCBI Taxonomy" id="1447944"/>
    <lineage>
        <taxon>Eukaryota</taxon>
        <taxon>Fungi</taxon>
        <taxon>Dikarya</taxon>
        <taxon>Basidiomycota</taxon>
        <taxon>Agaricomycotina</taxon>
        <taxon>Agaricomycetes</taxon>
        <taxon>Agaricomycetidae</taxon>
        <taxon>Agaricales</taxon>
        <taxon>Marasmiineae</taxon>
        <taxon>Omphalotaceae</taxon>
        <taxon>Gymnopus</taxon>
    </lineage>
</organism>
<sequence>MATDKPQNSCNAQITESVVDKPKDTASNDEEIPDLIPYEQWTSVFADPGDPNMYRRSLSPENSESKFLCKNDRDFQLRTAAAQEIAQAFATHKKGTVRICYTHGENSLSRRYQSRYLLKSMLSLYSTLVAILLSSYSTTVAIYKDM</sequence>
<keyword evidence="2" id="KW-1133">Transmembrane helix</keyword>
<feature type="transmembrane region" description="Helical" evidence="2">
    <location>
        <begin position="116"/>
        <end position="136"/>
    </location>
</feature>
<dbReference type="Proteomes" id="UP000799118">
    <property type="component" value="Unassembled WGS sequence"/>
</dbReference>
<feature type="compositionally biased region" description="Polar residues" evidence="1">
    <location>
        <begin position="1"/>
        <end position="16"/>
    </location>
</feature>
<evidence type="ECO:0000256" key="1">
    <source>
        <dbReference type="SAM" id="MobiDB-lite"/>
    </source>
</evidence>